<organism evidence="2 3">
    <name type="scientific">Candidatus Kerfeldbacteria bacterium CG_4_10_14_0_8_um_filter_42_10</name>
    <dbReference type="NCBI Taxonomy" id="2014248"/>
    <lineage>
        <taxon>Bacteria</taxon>
        <taxon>Candidatus Kerfeldiibacteriota</taxon>
    </lineage>
</organism>
<keyword evidence="1" id="KW-1133">Transmembrane helix</keyword>
<name>A0A2M7RJI3_9BACT</name>
<accession>A0A2M7RJI3</accession>
<keyword evidence="1" id="KW-0472">Membrane</keyword>
<dbReference type="EMBL" id="PFMD01000041">
    <property type="protein sequence ID" value="PIY96621.1"/>
    <property type="molecule type" value="Genomic_DNA"/>
</dbReference>
<proteinExistence type="predicted"/>
<gene>
    <name evidence="2" type="ORF">COY66_03755</name>
</gene>
<evidence type="ECO:0000313" key="3">
    <source>
        <dbReference type="Proteomes" id="UP000230779"/>
    </source>
</evidence>
<feature type="transmembrane region" description="Helical" evidence="1">
    <location>
        <begin position="43"/>
        <end position="67"/>
    </location>
</feature>
<feature type="transmembrane region" description="Helical" evidence="1">
    <location>
        <begin position="12"/>
        <end position="31"/>
    </location>
</feature>
<dbReference type="Proteomes" id="UP000230779">
    <property type="component" value="Unassembled WGS sequence"/>
</dbReference>
<reference evidence="2 3" key="1">
    <citation type="submission" date="2017-09" db="EMBL/GenBank/DDBJ databases">
        <title>Depth-based differentiation of microbial function through sediment-hosted aquifers and enrichment of novel symbionts in the deep terrestrial subsurface.</title>
        <authorList>
            <person name="Probst A.J."/>
            <person name="Ladd B."/>
            <person name="Jarett J.K."/>
            <person name="Geller-Mcgrath D.E."/>
            <person name="Sieber C.M."/>
            <person name="Emerson J.B."/>
            <person name="Anantharaman K."/>
            <person name="Thomas B.C."/>
            <person name="Malmstrom R."/>
            <person name="Stieglmeier M."/>
            <person name="Klingl A."/>
            <person name="Woyke T."/>
            <person name="Ryan C.M."/>
            <person name="Banfield J.F."/>
        </authorList>
    </citation>
    <scope>NUCLEOTIDE SEQUENCE [LARGE SCALE GENOMIC DNA]</scope>
    <source>
        <strain evidence="2">CG_4_10_14_0_8_um_filter_42_10</strain>
    </source>
</reference>
<dbReference type="AlphaFoldDB" id="A0A2M7RJI3"/>
<keyword evidence="1" id="KW-0812">Transmembrane</keyword>
<evidence type="ECO:0000313" key="2">
    <source>
        <dbReference type="EMBL" id="PIY96621.1"/>
    </source>
</evidence>
<comment type="caution">
    <text evidence="2">The sequence shown here is derived from an EMBL/GenBank/DDBJ whole genome shotgun (WGS) entry which is preliminary data.</text>
</comment>
<protein>
    <submittedName>
        <fullName evidence="2">Uncharacterized protein</fullName>
    </submittedName>
</protein>
<sequence length="91" mass="10896">MLKKIGEIIKSKIFYYVLLIVFFMLLLDYFINGHDVIEEKYGIKIWTFTYIFLISEVLFNLGIYLMLKGSGVLKIRIRDLIKFKFSPLYKD</sequence>
<evidence type="ECO:0000256" key="1">
    <source>
        <dbReference type="SAM" id="Phobius"/>
    </source>
</evidence>